<feature type="transmembrane region" description="Helical" evidence="13">
    <location>
        <begin position="466"/>
        <end position="486"/>
    </location>
</feature>
<feature type="transmembrane region" description="Helical" evidence="13">
    <location>
        <begin position="253"/>
        <end position="272"/>
    </location>
</feature>
<protein>
    <submittedName>
        <fullName evidence="16">PTS fructose transporter subunit IIBC</fullName>
    </submittedName>
</protein>
<dbReference type="GO" id="GO:0009401">
    <property type="term" value="P:phosphoenolpyruvate-dependent sugar phosphotransferase system"/>
    <property type="evidence" value="ECO:0007669"/>
    <property type="project" value="UniProtKB-KW"/>
</dbReference>
<dbReference type="RefSeq" id="WP_071066993.1">
    <property type="nucleotide sequence ID" value="NZ_MAXA01000273.1"/>
</dbReference>
<dbReference type="InterPro" id="IPR003501">
    <property type="entry name" value="PTS_EIIB_2/3"/>
</dbReference>
<dbReference type="CDD" id="cd05569">
    <property type="entry name" value="PTS_IIB_fructose"/>
    <property type="match status" value="1"/>
</dbReference>
<keyword evidence="4" id="KW-0597">Phosphoprotein</keyword>
<dbReference type="InterPro" id="IPR013011">
    <property type="entry name" value="PTS_EIIB_2"/>
</dbReference>
<dbReference type="NCBIfam" id="TIGR00829">
    <property type="entry name" value="FRU"/>
    <property type="match status" value="1"/>
</dbReference>
<feature type="transmembrane region" description="Helical" evidence="13">
    <location>
        <begin position="284"/>
        <end position="306"/>
    </location>
</feature>
<dbReference type="PROSITE" id="PS51099">
    <property type="entry name" value="PTS_EIIB_TYPE_2"/>
    <property type="match status" value="1"/>
</dbReference>
<evidence type="ECO:0000256" key="11">
    <source>
        <dbReference type="ARBA" id="ARBA00023136"/>
    </source>
</evidence>
<evidence type="ECO:0000256" key="1">
    <source>
        <dbReference type="ARBA" id="ARBA00004429"/>
    </source>
</evidence>
<keyword evidence="5" id="KW-0762">Sugar transport</keyword>
<evidence type="ECO:0000313" key="17">
    <source>
        <dbReference type="Proteomes" id="UP000179769"/>
    </source>
</evidence>
<evidence type="ECO:0000259" key="15">
    <source>
        <dbReference type="PROSITE" id="PS51104"/>
    </source>
</evidence>
<proteinExistence type="predicted"/>
<keyword evidence="7" id="KW-0598">Phosphotransferase system</keyword>
<dbReference type="EMBL" id="MAXA01000273">
    <property type="protein sequence ID" value="OHV19769.1"/>
    <property type="molecule type" value="Genomic_DNA"/>
</dbReference>
<keyword evidence="9" id="KW-0418">Kinase</keyword>
<comment type="subcellular location">
    <subcellularLocation>
        <location evidence="1">Cell inner membrane</location>
        <topology evidence="1">Multi-pass membrane protein</topology>
    </subcellularLocation>
</comment>
<evidence type="ECO:0000256" key="2">
    <source>
        <dbReference type="ARBA" id="ARBA00022448"/>
    </source>
</evidence>
<organism evidence="16 17">
    <name type="scientific">Parafrankia soli</name>
    <dbReference type="NCBI Taxonomy" id="2599596"/>
    <lineage>
        <taxon>Bacteria</taxon>
        <taxon>Bacillati</taxon>
        <taxon>Actinomycetota</taxon>
        <taxon>Actinomycetes</taxon>
        <taxon>Frankiales</taxon>
        <taxon>Frankiaceae</taxon>
        <taxon>Parafrankia</taxon>
    </lineage>
</organism>
<keyword evidence="17" id="KW-1185">Reference proteome</keyword>
<keyword evidence="11 13" id="KW-0472">Membrane</keyword>
<reference evidence="17" key="1">
    <citation type="submission" date="2016-07" db="EMBL/GenBank/DDBJ databases">
        <title>Frankia sp. NRRL B-16219 Genome sequencing.</title>
        <authorList>
            <person name="Ghodhbane-Gtari F."/>
            <person name="Swanson E."/>
            <person name="Gueddou A."/>
            <person name="Louati M."/>
            <person name="Nouioui I."/>
            <person name="Hezbri K."/>
            <person name="Abebe-Akele F."/>
            <person name="Simpson S."/>
            <person name="Morris K."/>
            <person name="Thomas K."/>
            <person name="Gtari M."/>
            <person name="Tisa L.S."/>
        </authorList>
    </citation>
    <scope>NUCLEOTIDE SEQUENCE [LARGE SCALE GENOMIC DNA]</scope>
    <source>
        <strain evidence="17">NRRL B-16219</strain>
    </source>
</reference>
<keyword evidence="10 13" id="KW-1133">Transmembrane helix</keyword>
<dbReference type="InterPro" id="IPR050864">
    <property type="entry name" value="Bacterial_PTS_Sugar_Transport"/>
</dbReference>
<dbReference type="GO" id="GO:0005886">
    <property type="term" value="C:plasma membrane"/>
    <property type="evidence" value="ECO:0007669"/>
    <property type="project" value="UniProtKB-SubCell"/>
</dbReference>
<sequence>MNIVAVTSCPTGIAHTYMAAEALEQAARAAGHGILVETQGAAGTSVIPPADIASADAVVLAADVEVRERSRFTGKPTVTASVKRAINDAAGLIAEAEQLVQAAGPAETAGAAGAATRAAHTGTARGAGPATKVDPAAGLGIRLRQWLMTGVSYMIPFVAAGGILIALAFMVGGAEVATKVNGGEFEGVTYPGVTNISDLLEQAGWAGLLFKIGATAFSMLVPILAGFIAYAMADRMGIAPGIVAGLLAGETGAGFLGGLLGGLLAGGIVLVINRVKVPRAVAGLMPVVVVPMLASLVVGALMIVVVGEPVAAATDTMTDWLQGLGGSNAVLLGGLLGLMMAFDMGGPVNKVAYTFALASLAAGNQEIMAAVMAAGMTPPIALALATVVRPKLFSPAERKAGEAGWLLGASFITEGAIPFAAADPLRVIPSLMAGSAVTGALSMALGATSRAPHGGIWVVGLIGRPVFYLVAIVAGVLVTAAAVIVAKSLRRPATGQADSASAVPGQEYATGVADPYPAATSPVAAGANQGAR</sequence>
<dbReference type="OrthoDB" id="9782569at2"/>
<evidence type="ECO:0000256" key="6">
    <source>
        <dbReference type="ARBA" id="ARBA00022679"/>
    </source>
</evidence>
<dbReference type="PROSITE" id="PS51104">
    <property type="entry name" value="PTS_EIIC_TYPE_2"/>
    <property type="match status" value="1"/>
</dbReference>
<evidence type="ECO:0000256" key="8">
    <source>
        <dbReference type="ARBA" id="ARBA00022692"/>
    </source>
</evidence>
<evidence type="ECO:0000259" key="14">
    <source>
        <dbReference type="PROSITE" id="PS51099"/>
    </source>
</evidence>
<dbReference type="Pfam" id="PF02302">
    <property type="entry name" value="PTS_IIB"/>
    <property type="match status" value="1"/>
</dbReference>
<dbReference type="NCBIfam" id="TIGR01427">
    <property type="entry name" value="PTS_IIC_fructo"/>
    <property type="match status" value="1"/>
</dbReference>
<dbReference type="InterPro" id="IPR036095">
    <property type="entry name" value="PTS_EIIB-like_sf"/>
</dbReference>
<feature type="transmembrane region" description="Helical" evidence="13">
    <location>
        <begin position="428"/>
        <end position="446"/>
    </location>
</feature>
<evidence type="ECO:0000256" key="13">
    <source>
        <dbReference type="SAM" id="Phobius"/>
    </source>
</evidence>
<dbReference type="InterPro" id="IPR003353">
    <property type="entry name" value="PTS_IIB_fruc"/>
</dbReference>
<evidence type="ECO:0000256" key="10">
    <source>
        <dbReference type="ARBA" id="ARBA00022989"/>
    </source>
</evidence>
<feature type="transmembrane region" description="Helical" evidence="13">
    <location>
        <begin position="367"/>
        <end position="388"/>
    </location>
</feature>
<dbReference type="Proteomes" id="UP000179769">
    <property type="component" value="Unassembled WGS sequence"/>
</dbReference>
<dbReference type="GO" id="GO:0005351">
    <property type="term" value="F:carbohydrate:proton symporter activity"/>
    <property type="evidence" value="ECO:0007669"/>
    <property type="project" value="InterPro"/>
</dbReference>
<dbReference type="GO" id="GO:0016301">
    <property type="term" value="F:kinase activity"/>
    <property type="evidence" value="ECO:0007669"/>
    <property type="project" value="UniProtKB-KW"/>
</dbReference>
<accession>A0A1S1PF36</accession>
<evidence type="ECO:0000256" key="12">
    <source>
        <dbReference type="SAM" id="MobiDB-lite"/>
    </source>
</evidence>
<evidence type="ECO:0000313" key="16">
    <source>
        <dbReference type="EMBL" id="OHV19769.1"/>
    </source>
</evidence>
<evidence type="ECO:0000256" key="4">
    <source>
        <dbReference type="ARBA" id="ARBA00022553"/>
    </source>
</evidence>
<dbReference type="GO" id="GO:0090563">
    <property type="term" value="F:protein-phosphocysteine-sugar phosphotransferase activity"/>
    <property type="evidence" value="ECO:0007669"/>
    <property type="project" value="TreeGrafter"/>
</dbReference>
<feature type="transmembrane region" description="Helical" evidence="13">
    <location>
        <begin position="151"/>
        <end position="171"/>
    </location>
</feature>
<feature type="domain" description="PTS EIIC type-2" evidence="15">
    <location>
        <begin position="143"/>
        <end position="496"/>
    </location>
</feature>
<keyword evidence="3" id="KW-1003">Cell membrane</keyword>
<dbReference type="Gene3D" id="3.40.50.2300">
    <property type="match status" value="1"/>
</dbReference>
<dbReference type="PANTHER" id="PTHR30505">
    <property type="entry name" value="FRUCTOSE-LIKE PERMEASE"/>
    <property type="match status" value="1"/>
</dbReference>
<feature type="region of interest" description="Disordered" evidence="12">
    <location>
        <begin position="513"/>
        <end position="532"/>
    </location>
</feature>
<feature type="transmembrane region" description="Helical" evidence="13">
    <location>
        <begin position="326"/>
        <end position="346"/>
    </location>
</feature>
<keyword evidence="6" id="KW-0808">Transferase</keyword>
<evidence type="ECO:0000256" key="7">
    <source>
        <dbReference type="ARBA" id="ARBA00022683"/>
    </source>
</evidence>
<dbReference type="SUPFAM" id="SSF52794">
    <property type="entry name" value="PTS system IIB component-like"/>
    <property type="match status" value="1"/>
</dbReference>
<dbReference type="GO" id="GO:0022877">
    <property type="term" value="F:protein-N(PI)-phosphohistidine-fructose phosphotransferase system transporter activity"/>
    <property type="evidence" value="ECO:0007669"/>
    <property type="project" value="InterPro"/>
</dbReference>
<dbReference type="InterPro" id="IPR013014">
    <property type="entry name" value="PTS_EIIC_2"/>
</dbReference>
<evidence type="ECO:0000256" key="9">
    <source>
        <dbReference type="ARBA" id="ARBA00022777"/>
    </source>
</evidence>
<evidence type="ECO:0000256" key="5">
    <source>
        <dbReference type="ARBA" id="ARBA00022597"/>
    </source>
</evidence>
<dbReference type="AlphaFoldDB" id="A0A1S1PF36"/>
<evidence type="ECO:0000256" key="3">
    <source>
        <dbReference type="ARBA" id="ARBA00022475"/>
    </source>
</evidence>
<feature type="transmembrane region" description="Helical" evidence="13">
    <location>
        <begin position="208"/>
        <end position="233"/>
    </location>
</feature>
<gene>
    <name evidence="16" type="ORF">BBK14_28660</name>
</gene>
<keyword evidence="8 13" id="KW-0812">Transmembrane</keyword>
<keyword evidence="2" id="KW-0813">Transport</keyword>
<dbReference type="PANTHER" id="PTHR30505:SF0">
    <property type="entry name" value="FRUCTOSE-LIKE PTS SYSTEM EIIBC COMPONENT-RELATED"/>
    <property type="match status" value="1"/>
</dbReference>
<name>A0A1S1PF36_9ACTN</name>
<comment type="caution">
    <text evidence="16">The sequence shown here is derived from an EMBL/GenBank/DDBJ whole genome shotgun (WGS) entry which is preliminary data.</text>
</comment>
<dbReference type="InterPro" id="IPR006327">
    <property type="entry name" value="PTS_IIC_fruc"/>
</dbReference>
<feature type="domain" description="PTS EIIB type-2" evidence="14">
    <location>
        <begin position="1"/>
        <end position="98"/>
    </location>
</feature>